<reference evidence="2" key="1">
    <citation type="submission" date="2016-05" db="EMBL/GenBank/DDBJ databases">
        <authorList>
            <person name="Lavstsen T."/>
            <person name="Jespersen J.S."/>
        </authorList>
    </citation>
    <scope>NUCLEOTIDE SEQUENCE</scope>
    <source>
        <tissue evidence="2">Brain</tissue>
    </source>
</reference>
<evidence type="ECO:0000256" key="1">
    <source>
        <dbReference type="SAM" id="MobiDB-lite"/>
    </source>
</evidence>
<protein>
    <submittedName>
        <fullName evidence="2">Si:dkey-34m19.3</fullName>
    </submittedName>
</protein>
<organism evidence="2">
    <name type="scientific">Nothobranchius kuhntae</name>
    <name type="common">Beira killifish</name>
    <dbReference type="NCBI Taxonomy" id="321403"/>
    <lineage>
        <taxon>Eukaryota</taxon>
        <taxon>Metazoa</taxon>
        <taxon>Chordata</taxon>
        <taxon>Craniata</taxon>
        <taxon>Vertebrata</taxon>
        <taxon>Euteleostomi</taxon>
        <taxon>Actinopterygii</taxon>
        <taxon>Neopterygii</taxon>
        <taxon>Teleostei</taxon>
        <taxon>Neoteleostei</taxon>
        <taxon>Acanthomorphata</taxon>
        <taxon>Ovalentaria</taxon>
        <taxon>Atherinomorphae</taxon>
        <taxon>Cyprinodontiformes</taxon>
        <taxon>Nothobranchiidae</taxon>
        <taxon>Nothobranchius</taxon>
    </lineage>
</organism>
<gene>
    <name evidence="2" type="primary">SI:DKEY-34M19.3</name>
</gene>
<dbReference type="AlphaFoldDB" id="A0A1A8J8G1"/>
<feature type="non-terminal residue" evidence="2">
    <location>
        <position position="65"/>
    </location>
</feature>
<name>A0A1A8J8G1_NOTKU</name>
<accession>A0A1A8J8G1</accession>
<feature type="region of interest" description="Disordered" evidence="1">
    <location>
        <begin position="24"/>
        <end position="65"/>
    </location>
</feature>
<reference evidence="2" key="2">
    <citation type="submission" date="2016-06" db="EMBL/GenBank/DDBJ databases">
        <title>The genome of a short-lived fish provides insights into sex chromosome evolution and the genetic control of aging.</title>
        <authorList>
            <person name="Reichwald K."/>
            <person name="Felder M."/>
            <person name="Petzold A."/>
            <person name="Koch P."/>
            <person name="Groth M."/>
            <person name="Platzer M."/>
        </authorList>
    </citation>
    <scope>NUCLEOTIDE SEQUENCE</scope>
    <source>
        <tissue evidence="2">Brain</tissue>
    </source>
</reference>
<evidence type="ECO:0000313" key="2">
    <source>
        <dbReference type="EMBL" id="SBR05970.1"/>
    </source>
</evidence>
<sequence length="65" mass="7327">RHKELTGAAGYKRRQKLNALATIFPHKEPKRPRRDAGRSPEPTTRSCSCRFGHVQPTIGHATRHG</sequence>
<dbReference type="EMBL" id="HAED01019505">
    <property type="protein sequence ID" value="SBR05970.1"/>
    <property type="molecule type" value="Transcribed_RNA"/>
</dbReference>
<feature type="non-terminal residue" evidence="2">
    <location>
        <position position="1"/>
    </location>
</feature>
<proteinExistence type="predicted"/>